<dbReference type="EMBL" id="LCUJ01000013">
    <property type="protein sequence ID" value="OCL96683.1"/>
    <property type="molecule type" value="Genomic_DNA"/>
</dbReference>
<accession>A0A1C0B336</accession>
<evidence type="ECO:0000313" key="2">
    <source>
        <dbReference type="EMBL" id="OCL96683.1"/>
    </source>
</evidence>
<dbReference type="InterPro" id="IPR000253">
    <property type="entry name" value="FHA_dom"/>
</dbReference>
<proteinExistence type="predicted"/>
<name>A0A1C0B336_9BACT</name>
<dbReference type="Pfam" id="PF20232">
    <property type="entry name" value="T6SS_FHA_C"/>
    <property type="match status" value="1"/>
</dbReference>
<evidence type="ECO:0000259" key="1">
    <source>
        <dbReference type="PROSITE" id="PS50006"/>
    </source>
</evidence>
<dbReference type="Pfam" id="PF00498">
    <property type="entry name" value="FHA"/>
    <property type="match status" value="1"/>
</dbReference>
<dbReference type="CDD" id="cd00060">
    <property type="entry name" value="FHA"/>
    <property type="match status" value="1"/>
</dbReference>
<dbReference type="OrthoDB" id="5348210at2"/>
<dbReference type="Proteomes" id="UP000093281">
    <property type="component" value="Unassembled WGS sequence"/>
</dbReference>
<dbReference type="PROSITE" id="PS50006">
    <property type="entry name" value="FHA_DOMAIN"/>
    <property type="match status" value="1"/>
</dbReference>
<protein>
    <submittedName>
        <fullName evidence="2">FHA domain protein</fullName>
    </submittedName>
</protein>
<dbReference type="SMART" id="SM00240">
    <property type="entry name" value="FHA"/>
    <property type="match status" value="1"/>
</dbReference>
<dbReference type="NCBIfam" id="TIGR03354">
    <property type="entry name" value="VI_FHA"/>
    <property type="match status" value="1"/>
</dbReference>
<sequence length="411" mass="47418">MHLSLEIISGKELYVSSYTFDKSNGYIGRTKKSDFILEDESLYISSKHALIEYKNDFYYITDISTNGTYIKNPYKKIPKDIPIKINNLDIFIIGDYELKAILIDDNDINISQYSDLKVNSSKLLIPDDDFLFENSSIMKNSFLQEESFESLNNSILDDYNKEENSILNILSNTNSIEIKEDNDVEETANKLNEHIEEKIINLDFYNNNIEGTIETEIVDTAQSSEAIEILENRLGIDISLFNKQEQERIINEIANIVLSSLKFLKSSLDMKDEIISDSTFRVTSPSDKELNPIKQGVNESLKTLVNPMDSIIPLSKYIEKSFIEIDNHNIAISKSYTALIPTLIDEFNSKKLENTFKNNYKFKLFIPKRVQFWDAYIANYNKNIENMSSALTDSLSKEYKRQTENLKKISL</sequence>
<dbReference type="AlphaFoldDB" id="A0A1C0B336"/>
<dbReference type="RefSeq" id="WP_066187683.1">
    <property type="nucleotide sequence ID" value="NZ_LCUJ01000013.1"/>
</dbReference>
<dbReference type="PATRIC" id="fig|544718.51.peg.1984"/>
<dbReference type="InterPro" id="IPR008984">
    <property type="entry name" value="SMAD_FHA_dom_sf"/>
</dbReference>
<gene>
    <name evidence="2" type="ORF">AAX29_02015</name>
</gene>
<reference evidence="3" key="1">
    <citation type="submission" date="2015-05" db="EMBL/GenBank/DDBJ databases">
        <authorList>
            <person name="Rovetto F."/>
            <person name="Cocolin L."/>
            <person name="Illeghems K."/>
            <person name="Van Nieuwerburgh F."/>
            <person name="Houf K."/>
        </authorList>
    </citation>
    <scope>NUCLEOTIDE SEQUENCE [LARGE SCALE GENOMIC DNA]</scope>
    <source>
        <strain evidence="3">DU22</strain>
    </source>
</reference>
<dbReference type="InterPro" id="IPR017735">
    <property type="entry name" value="T6SS_FHA"/>
</dbReference>
<comment type="caution">
    <text evidence="2">The sequence shown here is derived from an EMBL/GenBank/DDBJ whole genome shotgun (WGS) entry which is preliminary data.</text>
</comment>
<dbReference type="InterPro" id="IPR046883">
    <property type="entry name" value="T6SS_FHA_C"/>
</dbReference>
<feature type="domain" description="FHA" evidence="1">
    <location>
        <begin position="25"/>
        <end position="75"/>
    </location>
</feature>
<organism evidence="2 3">
    <name type="scientific">Aliarcobacter thereius</name>
    <dbReference type="NCBI Taxonomy" id="544718"/>
    <lineage>
        <taxon>Bacteria</taxon>
        <taxon>Pseudomonadati</taxon>
        <taxon>Campylobacterota</taxon>
        <taxon>Epsilonproteobacteria</taxon>
        <taxon>Campylobacterales</taxon>
        <taxon>Arcobacteraceae</taxon>
        <taxon>Aliarcobacter</taxon>
    </lineage>
</organism>
<dbReference type="SUPFAM" id="SSF49879">
    <property type="entry name" value="SMAD/FHA domain"/>
    <property type="match status" value="1"/>
</dbReference>
<dbReference type="Gene3D" id="2.60.200.20">
    <property type="match status" value="1"/>
</dbReference>
<evidence type="ECO:0000313" key="3">
    <source>
        <dbReference type="Proteomes" id="UP000093281"/>
    </source>
</evidence>